<dbReference type="Pfam" id="PF14559">
    <property type="entry name" value="TPR_19"/>
    <property type="match status" value="1"/>
</dbReference>
<dbReference type="RefSeq" id="WP_092210984.1">
    <property type="nucleotide sequence ID" value="NZ_FMUX01000008.1"/>
</dbReference>
<dbReference type="PROSITE" id="PS50005">
    <property type="entry name" value="TPR"/>
    <property type="match status" value="1"/>
</dbReference>
<dbReference type="PROSITE" id="PS51257">
    <property type="entry name" value="PROKAR_LIPOPROTEIN"/>
    <property type="match status" value="1"/>
</dbReference>
<dbReference type="Gene3D" id="1.25.40.10">
    <property type="entry name" value="Tetratricopeptide repeat domain"/>
    <property type="match status" value="1"/>
</dbReference>
<feature type="signal peptide" evidence="2">
    <location>
        <begin position="1"/>
        <end position="24"/>
    </location>
</feature>
<reference evidence="3 4" key="1">
    <citation type="submission" date="2016-10" db="EMBL/GenBank/DDBJ databases">
        <authorList>
            <person name="de Groot N.N."/>
        </authorList>
    </citation>
    <scope>NUCLEOTIDE SEQUENCE [LARGE SCALE GENOMIC DNA]</scope>
    <source>
        <strain evidence="3 4">AA1</strain>
    </source>
</reference>
<accession>A0A1G5FL31</accession>
<keyword evidence="2" id="KW-0732">Signal</keyword>
<organism evidence="3 4">
    <name type="scientific">Desulfoluna spongiiphila</name>
    <dbReference type="NCBI Taxonomy" id="419481"/>
    <lineage>
        <taxon>Bacteria</taxon>
        <taxon>Pseudomonadati</taxon>
        <taxon>Thermodesulfobacteriota</taxon>
        <taxon>Desulfobacteria</taxon>
        <taxon>Desulfobacterales</taxon>
        <taxon>Desulfolunaceae</taxon>
        <taxon>Desulfoluna</taxon>
    </lineage>
</organism>
<dbReference type="EMBL" id="FMUX01000008">
    <property type="protein sequence ID" value="SCY39854.1"/>
    <property type="molecule type" value="Genomic_DNA"/>
</dbReference>
<keyword evidence="1" id="KW-0802">TPR repeat</keyword>
<dbReference type="AlphaFoldDB" id="A0A1G5FL31"/>
<dbReference type="InterPro" id="IPR011990">
    <property type="entry name" value="TPR-like_helical_dom_sf"/>
</dbReference>
<dbReference type="STRING" id="419481.SAMN05216233_108125"/>
<keyword evidence="4" id="KW-1185">Reference proteome</keyword>
<proteinExistence type="predicted"/>
<feature type="chain" id="PRO_5011517138" evidence="2">
    <location>
        <begin position="25"/>
        <end position="141"/>
    </location>
</feature>
<gene>
    <name evidence="3" type="ORF">SAMN05216233_108125</name>
</gene>
<dbReference type="InterPro" id="IPR019734">
    <property type="entry name" value="TPR_rpt"/>
</dbReference>
<evidence type="ECO:0000256" key="2">
    <source>
        <dbReference type="SAM" id="SignalP"/>
    </source>
</evidence>
<evidence type="ECO:0000313" key="4">
    <source>
        <dbReference type="Proteomes" id="UP000198870"/>
    </source>
</evidence>
<sequence length="141" mass="15624">MPLNTKTFFLFFSLIILGAGCATGRGPAPDGSLPAPELVAPPDKARGYTDSRTMASHSLTARGYELLEKGDADGALRLLEKAVGINPSDGPGYYYLAEAWIAKNNYAQAARFNKLAEIYLRRDRTWTSRARDQKRRIEENK</sequence>
<evidence type="ECO:0000256" key="1">
    <source>
        <dbReference type="PROSITE-ProRule" id="PRU00339"/>
    </source>
</evidence>
<dbReference type="SUPFAM" id="SSF48452">
    <property type="entry name" value="TPR-like"/>
    <property type="match status" value="1"/>
</dbReference>
<feature type="repeat" description="TPR" evidence="1">
    <location>
        <begin position="56"/>
        <end position="89"/>
    </location>
</feature>
<evidence type="ECO:0000313" key="3">
    <source>
        <dbReference type="EMBL" id="SCY39854.1"/>
    </source>
</evidence>
<name>A0A1G5FL31_9BACT</name>
<dbReference type="Proteomes" id="UP000198870">
    <property type="component" value="Unassembled WGS sequence"/>
</dbReference>
<protein>
    <submittedName>
        <fullName evidence="3">Tetratricopeptide repeat-containing protein</fullName>
    </submittedName>
</protein>
<dbReference type="OrthoDB" id="5526366at2"/>